<reference evidence="2 3" key="1">
    <citation type="submission" date="2019-01" db="EMBL/GenBank/DDBJ databases">
        <authorList>
            <consortium name="Pathogen Informatics"/>
        </authorList>
    </citation>
    <scope>NUCLEOTIDE SEQUENCE [LARGE SCALE GENOMIC DNA]</scope>
    <source>
        <strain evidence="2 3">NCTC10119</strain>
    </source>
</reference>
<evidence type="ECO:0000256" key="1">
    <source>
        <dbReference type="SAM" id="MobiDB-lite"/>
    </source>
</evidence>
<accession>A0AB38W808</accession>
<evidence type="ECO:0000313" key="3">
    <source>
        <dbReference type="Proteomes" id="UP000289557"/>
    </source>
</evidence>
<name>A0AB38W808_MYCPM</name>
<protein>
    <submittedName>
        <fullName evidence="2">Uncharacterized protein</fullName>
    </submittedName>
</protein>
<proteinExistence type="predicted"/>
<dbReference type="EMBL" id="LR214945">
    <property type="protein sequence ID" value="VEU57415.1"/>
    <property type="molecule type" value="Genomic_DNA"/>
</dbReference>
<dbReference type="AlphaFoldDB" id="A0AB38W808"/>
<feature type="region of interest" description="Disordered" evidence="1">
    <location>
        <begin position="58"/>
        <end position="78"/>
    </location>
</feature>
<dbReference type="Proteomes" id="UP000289557">
    <property type="component" value="Chromosome"/>
</dbReference>
<sequence>MRAAHLHTSYELVDWKVGQNKLVALVRSALVRVKFQDSSSQQGTESNGQDQNALSFDTTKSQQALQQAGDQSGTSSNSTQEDFASYILIFKAAPRATWVFERKIKLALPYVKQESQGSDDQGSNGKGSLYTTLKDLLVEQPVTPYTPNAGLARVNGVAQDKVHGLESGWDNQRSQKNLTNNPGPKAVTGFKLDKGRAYRKLNESWPVSNPSIRPRLARGKVPQNEKRRRQMLRVMLP</sequence>
<organism evidence="2 3">
    <name type="scientific">Mycoplasmoides pneumoniae</name>
    <name type="common">Mycoplasma pneumoniae</name>
    <dbReference type="NCBI Taxonomy" id="2104"/>
    <lineage>
        <taxon>Bacteria</taxon>
        <taxon>Bacillati</taxon>
        <taxon>Mycoplasmatota</taxon>
        <taxon>Mycoplasmoidales</taxon>
        <taxon>Mycoplasmoidaceae</taxon>
        <taxon>Mycoplasmoides</taxon>
    </lineage>
</organism>
<evidence type="ECO:0000313" key="2">
    <source>
        <dbReference type="EMBL" id="VEU57415.1"/>
    </source>
</evidence>
<gene>
    <name evidence="2" type="ORF">NCTC10119_00693</name>
</gene>